<dbReference type="AlphaFoldDB" id="H3B324"/>
<feature type="compositionally biased region" description="Acidic residues" evidence="2">
    <location>
        <begin position="159"/>
        <end position="177"/>
    </location>
</feature>
<evidence type="ECO:0000313" key="4">
    <source>
        <dbReference type="Ensembl" id="ENSLACP00000016295.1"/>
    </source>
</evidence>
<dbReference type="InterPro" id="IPR051498">
    <property type="entry name" value="Phosducin-like_chap/apop_reg"/>
</dbReference>
<evidence type="ECO:0000256" key="2">
    <source>
        <dbReference type="SAM" id="MobiDB-lite"/>
    </source>
</evidence>
<dbReference type="HOGENOM" id="CLU_072604_0_1_1"/>
<feature type="domain" description="Phosducin" evidence="3">
    <location>
        <begin position="1"/>
        <end position="130"/>
    </location>
</feature>
<proteinExistence type="inferred from homology"/>
<dbReference type="EMBL" id="AFYH01120369">
    <property type="status" value="NOT_ANNOTATED_CDS"/>
    <property type="molecule type" value="Genomic_DNA"/>
</dbReference>
<name>H3B324_LATCH</name>
<reference evidence="4" key="2">
    <citation type="submission" date="2025-08" db="UniProtKB">
        <authorList>
            <consortium name="Ensembl"/>
        </authorList>
    </citation>
    <scope>IDENTIFICATION</scope>
</reference>
<dbReference type="PANTHER" id="PTHR45809:SF1">
    <property type="entry name" value="PHOSDUCIN-LIKE PROTEIN 2"/>
    <property type="match status" value="1"/>
</dbReference>
<keyword evidence="5" id="KW-1185">Reference proteome</keyword>
<dbReference type="CDD" id="cd02988">
    <property type="entry name" value="Phd_like_VIAF"/>
    <property type="match status" value="1"/>
</dbReference>
<dbReference type="Gene3D" id="3.40.30.10">
    <property type="entry name" value="Glutaredoxin"/>
    <property type="match status" value="1"/>
</dbReference>
<dbReference type="STRING" id="7897.ENSLACP00000016295"/>
<dbReference type="eggNOG" id="KOG3170">
    <property type="taxonomic scope" value="Eukaryota"/>
</dbReference>
<evidence type="ECO:0000313" key="5">
    <source>
        <dbReference type="Proteomes" id="UP000008672"/>
    </source>
</evidence>
<dbReference type="Pfam" id="PF02114">
    <property type="entry name" value="Phosducin"/>
    <property type="match status" value="1"/>
</dbReference>
<evidence type="ECO:0000256" key="1">
    <source>
        <dbReference type="ARBA" id="ARBA00009686"/>
    </source>
</evidence>
<dbReference type="Ensembl" id="ENSLACT00000016409.1">
    <property type="protein sequence ID" value="ENSLACP00000016295.1"/>
    <property type="gene ID" value="ENSLACG00000014356.1"/>
</dbReference>
<dbReference type="EMBL" id="AFYH01120368">
    <property type="status" value="NOT_ANNOTATED_CDS"/>
    <property type="molecule type" value="Genomic_DNA"/>
</dbReference>
<dbReference type="SUPFAM" id="SSF52833">
    <property type="entry name" value="Thioredoxin-like"/>
    <property type="match status" value="1"/>
</dbReference>
<dbReference type="PANTHER" id="PTHR45809">
    <property type="entry name" value="VIRAL IAP-ASSOCIATED FACTOR HOMOLOG"/>
    <property type="match status" value="1"/>
</dbReference>
<evidence type="ECO:0000259" key="3">
    <source>
        <dbReference type="Pfam" id="PF02114"/>
    </source>
</evidence>
<reference evidence="4" key="3">
    <citation type="submission" date="2025-09" db="UniProtKB">
        <authorList>
            <consortium name="Ensembl"/>
        </authorList>
    </citation>
    <scope>IDENTIFICATION</scope>
</reference>
<dbReference type="GO" id="GO:0006457">
    <property type="term" value="P:protein folding"/>
    <property type="evidence" value="ECO:0007669"/>
    <property type="project" value="TreeGrafter"/>
</dbReference>
<organism evidence="4 5">
    <name type="scientific">Latimeria chalumnae</name>
    <name type="common">Coelacanth</name>
    <dbReference type="NCBI Taxonomy" id="7897"/>
    <lineage>
        <taxon>Eukaryota</taxon>
        <taxon>Metazoa</taxon>
        <taxon>Chordata</taxon>
        <taxon>Craniata</taxon>
        <taxon>Vertebrata</taxon>
        <taxon>Euteleostomi</taxon>
        <taxon>Coelacanthiformes</taxon>
        <taxon>Coelacanthidae</taxon>
        <taxon>Latimeria</taxon>
    </lineage>
</organism>
<dbReference type="InterPro" id="IPR036249">
    <property type="entry name" value="Thioredoxin-like_sf"/>
</dbReference>
<protein>
    <submittedName>
        <fullName evidence="4">Phosducin like 2</fullName>
    </submittedName>
</protein>
<dbReference type="InterPro" id="IPR024253">
    <property type="entry name" value="Phosducin_thioredoxin-like_dom"/>
</dbReference>
<dbReference type="Proteomes" id="UP000008672">
    <property type="component" value="Unassembled WGS sequence"/>
</dbReference>
<feature type="region of interest" description="Disordered" evidence="2">
    <location>
        <begin position="154"/>
        <end position="177"/>
    </location>
</feature>
<dbReference type="InParanoid" id="H3B324"/>
<accession>H3B324</accession>
<comment type="similarity">
    <text evidence="1">Belongs to the phosducin family.</text>
</comment>
<reference evidence="5" key="1">
    <citation type="submission" date="2011-08" db="EMBL/GenBank/DDBJ databases">
        <title>The draft genome of Latimeria chalumnae.</title>
        <authorList>
            <person name="Di Palma F."/>
            <person name="Alfoldi J."/>
            <person name="Johnson J."/>
            <person name="Berlin A."/>
            <person name="Gnerre S."/>
            <person name="Jaffe D."/>
            <person name="MacCallum I."/>
            <person name="Young S."/>
            <person name="Walker B.J."/>
            <person name="Lander E."/>
            <person name="Lindblad-Toh K."/>
        </authorList>
    </citation>
    <scope>NUCLEOTIDE SEQUENCE [LARGE SCALE GENOMIC DNA]</scope>
    <source>
        <strain evidence="5">Wild caught</strain>
    </source>
</reference>
<gene>
    <name evidence="4" type="primary">PDCL2</name>
</gene>
<dbReference type="GeneTree" id="ENSGT00940000160654"/>
<sequence>REKRMEEWKSLQMKKKFGELTEIPGNQYVQEVTNAGEGIWVVLHLYRPGIPVCCLINHHLSLLARKFPETKFLKVIANACIPNYPDRHLPTIFVYYQGQIKGKLIGENDCGGTNLKIEELEWKLAEAGAITTDLEENPKKTILDMMTSSIRNSAIHYDDGEDSDSSSSDTDDMTNMG</sequence>
<dbReference type="GO" id="GO:0005737">
    <property type="term" value="C:cytoplasm"/>
    <property type="evidence" value="ECO:0007669"/>
    <property type="project" value="TreeGrafter"/>
</dbReference>
<dbReference type="OMA" id="FIGIMEC"/>
<dbReference type="EMBL" id="AFYH01120370">
    <property type="status" value="NOT_ANNOTATED_CDS"/>
    <property type="molecule type" value="Genomic_DNA"/>
</dbReference>